<keyword evidence="5" id="KW-1015">Disulfide bond</keyword>
<dbReference type="SMART" id="SM00020">
    <property type="entry name" value="Tryp_SPc"/>
    <property type="match status" value="1"/>
</dbReference>
<dbReference type="InterPro" id="IPR033116">
    <property type="entry name" value="TRYPSIN_SER"/>
</dbReference>
<comment type="similarity">
    <text evidence="2">Belongs to the peptidase S1 family.</text>
</comment>
<evidence type="ECO:0000313" key="10">
    <source>
        <dbReference type="EMBL" id="EHN11889.1"/>
    </source>
</evidence>
<dbReference type="FunFam" id="2.40.10.10:FF:000054">
    <property type="entry name" value="Complement C1r subcomponent"/>
    <property type="match status" value="1"/>
</dbReference>
<dbReference type="OrthoDB" id="5243523at2"/>
<keyword evidence="6" id="KW-0325">Glycoprotein</keyword>
<dbReference type="EMBL" id="AGUD01000058">
    <property type="protein sequence ID" value="EHN11889.1"/>
    <property type="molecule type" value="Genomic_DNA"/>
</dbReference>
<evidence type="ECO:0000256" key="6">
    <source>
        <dbReference type="ARBA" id="ARBA00023180"/>
    </source>
</evidence>
<keyword evidence="4" id="KW-0732">Signal</keyword>
<dbReference type="PRINTS" id="PR00722">
    <property type="entry name" value="CHYMOTRYPSIN"/>
</dbReference>
<evidence type="ECO:0000313" key="11">
    <source>
        <dbReference type="Proteomes" id="UP000005143"/>
    </source>
</evidence>
<evidence type="ECO:0000256" key="2">
    <source>
        <dbReference type="ARBA" id="ARBA00007664"/>
    </source>
</evidence>
<dbReference type="InterPro" id="IPR018114">
    <property type="entry name" value="TRYPSIN_HIS"/>
</dbReference>
<dbReference type="GO" id="GO:0005576">
    <property type="term" value="C:extracellular region"/>
    <property type="evidence" value="ECO:0007669"/>
    <property type="project" value="UniProtKB-SubCell"/>
</dbReference>
<accession>H0E366</accession>
<feature type="domain" description="Peptidase S1" evidence="9">
    <location>
        <begin position="35"/>
        <end position="277"/>
    </location>
</feature>
<dbReference type="PROSITE" id="PS00135">
    <property type="entry name" value="TRYPSIN_SER"/>
    <property type="match status" value="1"/>
</dbReference>
<protein>
    <submittedName>
        <fullName evidence="10">Secreted trypsin-like serine protease</fullName>
    </submittedName>
</protein>
<gene>
    <name evidence="10" type="ORF">PAI11_12340</name>
</gene>
<comment type="subcellular location">
    <subcellularLocation>
        <location evidence="1">Secreted</location>
    </subcellularLocation>
</comment>
<dbReference type="PROSITE" id="PS00134">
    <property type="entry name" value="TRYPSIN_HIS"/>
    <property type="match status" value="1"/>
</dbReference>
<evidence type="ECO:0000256" key="1">
    <source>
        <dbReference type="ARBA" id="ARBA00004613"/>
    </source>
</evidence>
<dbReference type="InterPro" id="IPR001314">
    <property type="entry name" value="Peptidase_S1A"/>
</dbReference>
<dbReference type="InterPro" id="IPR001254">
    <property type="entry name" value="Trypsin_dom"/>
</dbReference>
<keyword evidence="7" id="KW-0378">Hydrolase</keyword>
<dbReference type="Proteomes" id="UP000005143">
    <property type="component" value="Unassembled WGS sequence"/>
</dbReference>
<dbReference type="AlphaFoldDB" id="H0E366"/>
<evidence type="ECO:0000256" key="7">
    <source>
        <dbReference type="RuleBase" id="RU363034"/>
    </source>
</evidence>
<evidence type="ECO:0000259" key="9">
    <source>
        <dbReference type="PROSITE" id="PS50240"/>
    </source>
</evidence>
<comment type="caution">
    <text evidence="10">The sequence shown here is derived from an EMBL/GenBank/DDBJ whole genome shotgun (WGS) entry which is preliminary data.</text>
</comment>
<evidence type="ECO:0000256" key="8">
    <source>
        <dbReference type="SAM" id="MobiDB-lite"/>
    </source>
</evidence>
<dbReference type="Pfam" id="PF00089">
    <property type="entry name" value="Trypsin"/>
    <property type="match status" value="1"/>
</dbReference>
<keyword evidence="7" id="KW-0720">Serine protease</keyword>
<reference evidence="10 11" key="1">
    <citation type="journal article" date="2013" name="Biodegradation">
        <title>Quantitative proteomic analysis of ibuprofen-degrading Patulibacter sp. strain I11.</title>
        <authorList>
            <person name="Almeida B."/>
            <person name="Kjeldal H."/>
            <person name="Lolas I."/>
            <person name="Knudsen A.D."/>
            <person name="Carvalho G."/>
            <person name="Nielsen K.L."/>
            <person name="Barreto Crespo M.T."/>
            <person name="Stensballe A."/>
            <person name="Nielsen J.L."/>
        </authorList>
    </citation>
    <scope>NUCLEOTIDE SEQUENCE [LARGE SCALE GENOMIC DNA]</scope>
    <source>
        <strain evidence="10 11">I11</strain>
    </source>
</reference>
<dbReference type="InterPro" id="IPR009003">
    <property type="entry name" value="Peptidase_S1_PA"/>
</dbReference>
<dbReference type="PANTHER" id="PTHR24276:SF98">
    <property type="entry name" value="FI18310P1-RELATED"/>
    <property type="match status" value="1"/>
</dbReference>
<evidence type="ECO:0000256" key="4">
    <source>
        <dbReference type="ARBA" id="ARBA00022729"/>
    </source>
</evidence>
<name>H0E366_9ACTN</name>
<dbReference type="InterPro" id="IPR043504">
    <property type="entry name" value="Peptidase_S1_PA_chymotrypsin"/>
</dbReference>
<dbReference type="GO" id="GO:0004252">
    <property type="term" value="F:serine-type endopeptidase activity"/>
    <property type="evidence" value="ECO:0007669"/>
    <property type="project" value="InterPro"/>
</dbReference>
<sequence length="300" mass="31970">MSFAWMARGRAGRAGLALAAAAALGGVVAGPASAVVGGVRLTPSAHPAVVTLAEACTATLVRGDRLLTAGHCASHVDPGRTTVRIGPGAASYVAVRVARHPRFRYQLPAYPAEPDRDVAIVQLDRPVAGVAPIPISTRPARRGERLRLLGYGTADPDHPGRFGKLRQATLVVRSAAVCRRELRRVDPEQAPQFHPDRMLCTQDPDGRPPFASGCNGDSGGPLLRRDPARRRSVLVGIDSWGVACGARDGDPEVFVRLARERAFVVDPRPRWATVRIREPWDEDAGAAGAPARPRASRDGR</sequence>
<dbReference type="PANTHER" id="PTHR24276">
    <property type="entry name" value="POLYSERASE-RELATED"/>
    <property type="match status" value="1"/>
</dbReference>
<dbReference type="Gene3D" id="2.40.10.10">
    <property type="entry name" value="Trypsin-like serine proteases"/>
    <property type="match status" value="1"/>
</dbReference>
<feature type="region of interest" description="Disordered" evidence="8">
    <location>
        <begin position="278"/>
        <end position="300"/>
    </location>
</feature>
<dbReference type="InterPro" id="IPR050430">
    <property type="entry name" value="Peptidase_S1"/>
</dbReference>
<evidence type="ECO:0000256" key="3">
    <source>
        <dbReference type="ARBA" id="ARBA00022525"/>
    </source>
</evidence>
<dbReference type="RefSeq" id="WP_007572091.1">
    <property type="nucleotide sequence ID" value="NZ_AGUD01000058.1"/>
</dbReference>
<keyword evidence="11" id="KW-1185">Reference proteome</keyword>
<dbReference type="GO" id="GO:0006508">
    <property type="term" value="P:proteolysis"/>
    <property type="evidence" value="ECO:0007669"/>
    <property type="project" value="UniProtKB-KW"/>
</dbReference>
<dbReference type="PROSITE" id="PS50240">
    <property type="entry name" value="TRYPSIN_DOM"/>
    <property type="match status" value="1"/>
</dbReference>
<organism evidence="10 11">
    <name type="scientific">Patulibacter medicamentivorans</name>
    <dbReference type="NCBI Taxonomy" id="1097667"/>
    <lineage>
        <taxon>Bacteria</taxon>
        <taxon>Bacillati</taxon>
        <taxon>Actinomycetota</taxon>
        <taxon>Thermoleophilia</taxon>
        <taxon>Solirubrobacterales</taxon>
        <taxon>Patulibacteraceae</taxon>
        <taxon>Patulibacter</taxon>
    </lineage>
</organism>
<keyword evidence="7 10" id="KW-0645">Protease</keyword>
<proteinExistence type="inferred from homology"/>
<dbReference type="SUPFAM" id="SSF50494">
    <property type="entry name" value="Trypsin-like serine proteases"/>
    <property type="match status" value="1"/>
</dbReference>
<evidence type="ECO:0000256" key="5">
    <source>
        <dbReference type="ARBA" id="ARBA00023157"/>
    </source>
</evidence>
<keyword evidence="3" id="KW-0964">Secreted</keyword>